<dbReference type="InterPro" id="IPR008969">
    <property type="entry name" value="CarboxyPept-like_regulatory"/>
</dbReference>
<dbReference type="SUPFAM" id="SSF57184">
    <property type="entry name" value="Growth factor receptor domain"/>
    <property type="match status" value="1"/>
</dbReference>
<organism evidence="1 2">
    <name type="scientific">Candidatus Enterousia excrementavium</name>
    <dbReference type="NCBI Taxonomy" id="2840789"/>
    <lineage>
        <taxon>Bacteria</taxon>
        <taxon>Pseudomonadati</taxon>
        <taxon>Pseudomonadota</taxon>
        <taxon>Alphaproteobacteria</taxon>
        <taxon>Candidatus Enterousia</taxon>
    </lineage>
</organism>
<evidence type="ECO:0000313" key="1">
    <source>
        <dbReference type="EMBL" id="MBO8407046.1"/>
    </source>
</evidence>
<dbReference type="EMBL" id="JADINE010000016">
    <property type="protein sequence ID" value="MBO8407046.1"/>
    <property type="molecule type" value="Genomic_DNA"/>
</dbReference>
<dbReference type="InterPro" id="IPR009030">
    <property type="entry name" value="Growth_fac_rcpt_cys_sf"/>
</dbReference>
<protein>
    <submittedName>
        <fullName evidence="1">Uncharacterized protein</fullName>
    </submittedName>
</protein>
<evidence type="ECO:0000313" key="2">
    <source>
        <dbReference type="Proteomes" id="UP000721442"/>
    </source>
</evidence>
<reference evidence="1" key="1">
    <citation type="submission" date="2020-10" db="EMBL/GenBank/DDBJ databases">
        <authorList>
            <person name="Gilroy R."/>
        </authorList>
    </citation>
    <scope>NUCLEOTIDE SEQUENCE</scope>
    <source>
        <strain evidence="1">B1-16210</strain>
    </source>
</reference>
<comment type="caution">
    <text evidence="1">The sequence shown here is derived from an EMBL/GenBank/DDBJ whole genome shotgun (WGS) entry which is preliminary data.</text>
</comment>
<dbReference type="AlphaFoldDB" id="A0A940DCE1"/>
<dbReference type="SUPFAM" id="SSF49464">
    <property type="entry name" value="Carboxypeptidase regulatory domain-like"/>
    <property type="match status" value="1"/>
</dbReference>
<accession>A0A940DCE1</accession>
<dbReference type="Proteomes" id="UP000721442">
    <property type="component" value="Unassembled WGS sequence"/>
</dbReference>
<name>A0A940DCE1_9PROT</name>
<sequence>MASVTVVGRVLDERGAPLTGAFVMDPNMSGVGGYVESDGTIPSDIPFSDNITSLQISMLGYETQTVAVNPNNPNIGSIRMQPDTEVLEASVTTACQSTTGSNKLYREINSDKCYPYACRDAQYEPSGNSVAWYTGGNSICIGSAASGGPCANFCAGGNCQSITVYDSCDYVIGKECTPTNPTGFSSAIYAWNGSTRTCEIQSCDPGYRHNTTNNTCEYQIGQNCLNELRGNHHAKTATWQLDESDNIVCKISACENNRYQYDTASNKCIDQQGEPCTPENTSHVKEAKYAYDASSDTLRCEIKKCDSSDYTPNDAKNQCVQSQGDCTDAAKKRDKNATAGVMRNSICYITDCITGFDPNDAGTQCVQKTGTDCTPQYKSHYLTAKWVLDSSNSELICEIKTCDSPEYTVENNKCVKQTGKDCTYTPNPNNLIDTATLHLVNGKLECRIDDCIDEYTPNAAGTACEQSAGECTPTDPNAKTGELKNGVCKITECKSSDYIVDRKNNECDLKAGTNCADTLPARANVATAEWILGPDNEWYCEAKTCISPQERYTLDEASNTCTAAKTGECDVSSVPNATKGEWEWHTIKNAYVCTVVDCTKDYVPNDAGDACTQSSGPCTPDDPNAAAGKFRGGTCIVSDCNPYFTKQNGKCVSDVGSKCTPENNQHVKSAVWEQQTDGTLACIVKTCDSDRYEIEDNACVDKKGTACPDDEKPTDANATAFEMKWKNGALRCEITECTKEYLPSDDGQTCEKSEGDCTTEQLAEIEHATAGELKRGKCRPT</sequence>
<proteinExistence type="predicted"/>
<reference evidence="1" key="2">
    <citation type="journal article" date="2021" name="PeerJ">
        <title>Extensive microbial diversity within the chicken gut microbiome revealed by metagenomics and culture.</title>
        <authorList>
            <person name="Gilroy R."/>
            <person name="Ravi A."/>
            <person name="Getino M."/>
            <person name="Pursley I."/>
            <person name="Horton D.L."/>
            <person name="Alikhan N.F."/>
            <person name="Baker D."/>
            <person name="Gharbi K."/>
            <person name="Hall N."/>
            <person name="Watson M."/>
            <person name="Adriaenssens E.M."/>
            <person name="Foster-Nyarko E."/>
            <person name="Jarju S."/>
            <person name="Secka A."/>
            <person name="Antonio M."/>
            <person name="Oren A."/>
            <person name="Chaudhuri R.R."/>
            <person name="La Ragione R."/>
            <person name="Hildebrand F."/>
            <person name="Pallen M.J."/>
        </authorList>
    </citation>
    <scope>NUCLEOTIDE SEQUENCE</scope>
    <source>
        <strain evidence="1">B1-16210</strain>
    </source>
</reference>
<feature type="non-terminal residue" evidence="1">
    <location>
        <position position="781"/>
    </location>
</feature>
<gene>
    <name evidence="1" type="ORF">IAC77_01130</name>
</gene>